<name>A0A0F4PS46_9GAMM</name>
<evidence type="ECO:0000256" key="1">
    <source>
        <dbReference type="ARBA" id="ARBA00005417"/>
    </source>
</evidence>
<dbReference type="OrthoDB" id="5292475at2"/>
<evidence type="ECO:0000259" key="5">
    <source>
        <dbReference type="PROSITE" id="PS50893"/>
    </source>
</evidence>
<dbReference type="PANTHER" id="PTHR42794:SF2">
    <property type="entry name" value="ABC TRANSPORTER ATP-BINDING PROTEIN"/>
    <property type="match status" value="1"/>
</dbReference>
<gene>
    <name evidence="6" type="ORF">TW72_11135</name>
</gene>
<dbReference type="Pfam" id="PF00005">
    <property type="entry name" value="ABC_tran"/>
    <property type="match status" value="1"/>
</dbReference>
<evidence type="ECO:0000313" key="7">
    <source>
        <dbReference type="Proteomes" id="UP000033664"/>
    </source>
</evidence>
<dbReference type="GO" id="GO:0005524">
    <property type="term" value="F:ATP binding"/>
    <property type="evidence" value="ECO:0007669"/>
    <property type="project" value="UniProtKB-KW"/>
</dbReference>
<accession>A0A0F4PS46</accession>
<dbReference type="PATRIC" id="fig|151081.8.peg.3563"/>
<dbReference type="InterPro" id="IPR003593">
    <property type="entry name" value="AAA+_ATPase"/>
</dbReference>
<proteinExistence type="inferred from homology"/>
<dbReference type="InterPro" id="IPR003439">
    <property type="entry name" value="ABC_transporter-like_ATP-bd"/>
</dbReference>
<dbReference type="EMBL" id="JXXZ01000010">
    <property type="protein sequence ID" value="KJY98310.1"/>
    <property type="molecule type" value="Genomic_DNA"/>
</dbReference>
<dbReference type="Proteomes" id="UP000033664">
    <property type="component" value="Unassembled WGS sequence"/>
</dbReference>
<evidence type="ECO:0000256" key="2">
    <source>
        <dbReference type="ARBA" id="ARBA00022448"/>
    </source>
</evidence>
<sequence length="268" mass="30116">MLQRPLLQVQNLSHQLGEHRVLERLSFSLEQGEFVGLLGPNGAGKSSLLRCIYRYYRTSAKTIALNGECLQTLSQRTLAQNVAVVLQQPESDMSLTVYEVVTLGLLPQGGMWRALTQEQKQRVHQALMDVGLCNLQHKPLAQLSGGEQQRAHIARALVQQPQLLIMDEPTSHLDIKYQIELMELVRSLKLTVLASFHDLNLACALCDRLLILKHGQLVADGAPKKVVTEQLLSDVFGVCAKVSDHPQQPDKWPLVQYFYGYQRHQHDG</sequence>
<organism evidence="6 7">
    <name type="scientific">Pseudoalteromonas ruthenica</name>
    <dbReference type="NCBI Taxonomy" id="151081"/>
    <lineage>
        <taxon>Bacteria</taxon>
        <taxon>Pseudomonadati</taxon>
        <taxon>Pseudomonadota</taxon>
        <taxon>Gammaproteobacteria</taxon>
        <taxon>Alteromonadales</taxon>
        <taxon>Pseudoalteromonadaceae</taxon>
        <taxon>Pseudoalteromonas</taxon>
    </lineage>
</organism>
<dbReference type="Gene3D" id="3.40.50.300">
    <property type="entry name" value="P-loop containing nucleotide triphosphate hydrolases"/>
    <property type="match status" value="1"/>
</dbReference>
<dbReference type="FunFam" id="3.40.50.300:FF:000134">
    <property type="entry name" value="Iron-enterobactin ABC transporter ATP-binding protein"/>
    <property type="match status" value="1"/>
</dbReference>
<dbReference type="InterPro" id="IPR027417">
    <property type="entry name" value="P-loop_NTPase"/>
</dbReference>
<evidence type="ECO:0000256" key="4">
    <source>
        <dbReference type="ARBA" id="ARBA00022840"/>
    </source>
</evidence>
<dbReference type="AlphaFoldDB" id="A0A0F4PS46"/>
<reference evidence="6 7" key="1">
    <citation type="journal article" date="2015" name="BMC Genomics">
        <title>Genome mining reveals unlocked bioactive potential of marine Gram-negative bacteria.</title>
        <authorList>
            <person name="Machado H."/>
            <person name="Sonnenschein E.C."/>
            <person name="Melchiorsen J."/>
            <person name="Gram L."/>
        </authorList>
    </citation>
    <scope>NUCLEOTIDE SEQUENCE [LARGE SCALE GENOMIC DNA]</scope>
    <source>
        <strain evidence="6 7">S3137</strain>
    </source>
</reference>
<feature type="domain" description="ABC transporter" evidence="5">
    <location>
        <begin position="7"/>
        <end position="239"/>
    </location>
</feature>
<dbReference type="PANTHER" id="PTHR42794">
    <property type="entry name" value="HEMIN IMPORT ATP-BINDING PROTEIN HMUV"/>
    <property type="match status" value="1"/>
</dbReference>
<keyword evidence="2" id="KW-0813">Transport</keyword>
<dbReference type="eggNOG" id="COG1120">
    <property type="taxonomic scope" value="Bacteria"/>
</dbReference>
<dbReference type="SUPFAM" id="SSF52540">
    <property type="entry name" value="P-loop containing nucleoside triphosphate hydrolases"/>
    <property type="match status" value="1"/>
</dbReference>
<keyword evidence="7" id="KW-1185">Reference proteome</keyword>
<comment type="similarity">
    <text evidence="1">Belongs to the ABC transporter superfamily.</text>
</comment>
<dbReference type="PROSITE" id="PS50893">
    <property type="entry name" value="ABC_TRANSPORTER_2"/>
    <property type="match status" value="1"/>
</dbReference>
<evidence type="ECO:0000256" key="3">
    <source>
        <dbReference type="ARBA" id="ARBA00022741"/>
    </source>
</evidence>
<protein>
    <submittedName>
        <fullName evidence="6">ABC transporter</fullName>
    </submittedName>
</protein>
<dbReference type="CDD" id="cd03214">
    <property type="entry name" value="ABC_Iron-Siderophores_B12_Hemin"/>
    <property type="match status" value="1"/>
</dbReference>
<keyword evidence="3" id="KW-0547">Nucleotide-binding</keyword>
<keyword evidence="4" id="KW-0067">ATP-binding</keyword>
<dbReference type="GO" id="GO:0016887">
    <property type="term" value="F:ATP hydrolysis activity"/>
    <property type="evidence" value="ECO:0007669"/>
    <property type="project" value="InterPro"/>
</dbReference>
<evidence type="ECO:0000313" key="6">
    <source>
        <dbReference type="EMBL" id="KJY98310.1"/>
    </source>
</evidence>
<dbReference type="SMART" id="SM00382">
    <property type="entry name" value="AAA"/>
    <property type="match status" value="1"/>
</dbReference>
<comment type="caution">
    <text evidence="6">The sequence shown here is derived from an EMBL/GenBank/DDBJ whole genome shotgun (WGS) entry which is preliminary data.</text>
</comment>